<gene>
    <name evidence="1" type="ORF">PVK06_030428</name>
</gene>
<dbReference type="EMBL" id="JARKNE010000009">
    <property type="protein sequence ID" value="KAK5802805.1"/>
    <property type="molecule type" value="Genomic_DNA"/>
</dbReference>
<evidence type="ECO:0000313" key="2">
    <source>
        <dbReference type="Proteomes" id="UP001358586"/>
    </source>
</evidence>
<accession>A0ABR0NN91</accession>
<sequence>MYVFVIFLIPDTTTPPELLAANEDPLELPVGPITRARAKRFKDATIALVDRVWGETVAGLLESSWTSKPSKPCILLQAQISLNQLNFNLT</sequence>
<comment type="caution">
    <text evidence="1">The sequence shown here is derived from an EMBL/GenBank/DDBJ whole genome shotgun (WGS) entry which is preliminary data.</text>
</comment>
<keyword evidence="2" id="KW-1185">Reference proteome</keyword>
<name>A0ABR0NN91_GOSAR</name>
<dbReference type="Proteomes" id="UP001358586">
    <property type="component" value="Chromosome 9"/>
</dbReference>
<reference evidence="1 2" key="1">
    <citation type="submission" date="2023-03" db="EMBL/GenBank/DDBJ databases">
        <title>WGS of Gossypium arboreum.</title>
        <authorList>
            <person name="Yu D."/>
        </authorList>
    </citation>
    <scope>NUCLEOTIDE SEQUENCE [LARGE SCALE GENOMIC DNA]</scope>
    <source>
        <tissue evidence="1">Leaf</tissue>
    </source>
</reference>
<organism evidence="1 2">
    <name type="scientific">Gossypium arboreum</name>
    <name type="common">Tree cotton</name>
    <name type="synonym">Gossypium nanking</name>
    <dbReference type="NCBI Taxonomy" id="29729"/>
    <lineage>
        <taxon>Eukaryota</taxon>
        <taxon>Viridiplantae</taxon>
        <taxon>Streptophyta</taxon>
        <taxon>Embryophyta</taxon>
        <taxon>Tracheophyta</taxon>
        <taxon>Spermatophyta</taxon>
        <taxon>Magnoliopsida</taxon>
        <taxon>eudicotyledons</taxon>
        <taxon>Gunneridae</taxon>
        <taxon>Pentapetalae</taxon>
        <taxon>rosids</taxon>
        <taxon>malvids</taxon>
        <taxon>Malvales</taxon>
        <taxon>Malvaceae</taxon>
        <taxon>Malvoideae</taxon>
        <taxon>Gossypium</taxon>
    </lineage>
</organism>
<protein>
    <submittedName>
        <fullName evidence="1">Uncharacterized protein</fullName>
    </submittedName>
</protein>
<evidence type="ECO:0000313" key="1">
    <source>
        <dbReference type="EMBL" id="KAK5802805.1"/>
    </source>
</evidence>
<proteinExistence type="predicted"/>